<reference evidence="4 5" key="1">
    <citation type="submission" date="2009-11" db="EMBL/GenBank/DDBJ databases">
        <title>Annotation of Allomyces macrogynus ATCC 38327.</title>
        <authorList>
            <consortium name="The Broad Institute Genome Sequencing Platform"/>
            <person name="Russ C."/>
            <person name="Cuomo C."/>
            <person name="Burger G."/>
            <person name="Gray M.W."/>
            <person name="Holland P.W.H."/>
            <person name="King N."/>
            <person name="Lang F.B.F."/>
            <person name="Roger A.J."/>
            <person name="Ruiz-Trillo I."/>
            <person name="Young S.K."/>
            <person name="Zeng Q."/>
            <person name="Gargeya S."/>
            <person name="Fitzgerald M."/>
            <person name="Haas B."/>
            <person name="Abouelleil A."/>
            <person name="Alvarado L."/>
            <person name="Arachchi H.M."/>
            <person name="Berlin A."/>
            <person name="Chapman S.B."/>
            <person name="Gearin G."/>
            <person name="Goldberg J."/>
            <person name="Griggs A."/>
            <person name="Gujja S."/>
            <person name="Hansen M."/>
            <person name="Heiman D."/>
            <person name="Howarth C."/>
            <person name="Larimer J."/>
            <person name="Lui A."/>
            <person name="MacDonald P.J.P."/>
            <person name="McCowen C."/>
            <person name="Montmayeur A."/>
            <person name="Murphy C."/>
            <person name="Neiman D."/>
            <person name="Pearson M."/>
            <person name="Priest M."/>
            <person name="Roberts A."/>
            <person name="Saif S."/>
            <person name="Shea T."/>
            <person name="Sisk P."/>
            <person name="Stolte C."/>
            <person name="Sykes S."/>
            <person name="Wortman J."/>
            <person name="Nusbaum C."/>
            <person name="Birren B."/>
        </authorList>
    </citation>
    <scope>NUCLEOTIDE SEQUENCE [LARGE SCALE GENOMIC DNA]</scope>
    <source>
        <strain evidence="4 5">ATCC 38327</strain>
    </source>
</reference>
<keyword evidence="1" id="KW-1015">Disulfide bond</keyword>
<dbReference type="PANTHER" id="PTHR13639">
    <property type="entry name" value="CYTOCHROME C OXIDASE ASSEMBLY FACTOR 4 HOMOLOG, MITOCHONDRIAL"/>
    <property type="match status" value="1"/>
</dbReference>
<name>A0A0L0S1C5_ALLM3</name>
<dbReference type="EMBL" id="GG745330">
    <property type="protein sequence ID" value="KNE56191.1"/>
    <property type="molecule type" value="Genomic_DNA"/>
</dbReference>
<evidence type="ECO:0000313" key="4">
    <source>
        <dbReference type="EMBL" id="KNE56191.1"/>
    </source>
</evidence>
<dbReference type="AlphaFoldDB" id="A0A0L0S1C5"/>
<dbReference type="STRING" id="578462.A0A0L0S1C5"/>
<accession>A0A0L0S1C5</accession>
<dbReference type="InterPro" id="IPR010625">
    <property type="entry name" value="CHCH"/>
</dbReference>
<proteinExistence type="predicted"/>
<dbReference type="PANTHER" id="PTHR13639:SF2">
    <property type="entry name" value="CYTOCHROME C OXIDASE ASSEMBLY FACTOR 4 HOMOLOG, MITOCHONDRIAL"/>
    <property type="match status" value="1"/>
</dbReference>
<dbReference type="eggNOG" id="KOG4138">
    <property type="taxonomic scope" value="Eukaryota"/>
</dbReference>
<dbReference type="Pfam" id="PF06747">
    <property type="entry name" value="CHCH"/>
    <property type="match status" value="1"/>
</dbReference>
<dbReference type="OrthoDB" id="5586401at2759"/>
<evidence type="ECO:0000313" key="5">
    <source>
        <dbReference type="Proteomes" id="UP000054350"/>
    </source>
</evidence>
<dbReference type="GO" id="GO:0033617">
    <property type="term" value="P:mitochondrial respiratory chain complex IV assembly"/>
    <property type="evidence" value="ECO:0007669"/>
    <property type="project" value="InterPro"/>
</dbReference>
<evidence type="ECO:0000256" key="2">
    <source>
        <dbReference type="SAM" id="MobiDB-lite"/>
    </source>
</evidence>
<feature type="region of interest" description="Disordered" evidence="2">
    <location>
        <begin position="1"/>
        <end position="61"/>
    </location>
</feature>
<reference evidence="5" key="2">
    <citation type="submission" date="2009-11" db="EMBL/GenBank/DDBJ databases">
        <title>The Genome Sequence of Allomyces macrogynus strain ATCC 38327.</title>
        <authorList>
            <consortium name="The Broad Institute Genome Sequencing Platform"/>
            <person name="Russ C."/>
            <person name="Cuomo C."/>
            <person name="Shea T."/>
            <person name="Young S.K."/>
            <person name="Zeng Q."/>
            <person name="Koehrsen M."/>
            <person name="Haas B."/>
            <person name="Borodovsky M."/>
            <person name="Guigo R."/>
            <person name="Alvarado L."/>
            <person name="Berlin A."/>
            <person name="Borenstein D."/>
            <person name="Chen Z."/>
            <person name="Engels R."/>
            <person name="Freedman E."/>
            <person name="Gellesch M."/>
            <person name="Goldberg J."/>
            <person name="Griggs A."/>
            <person name="Gujja S."/>
            <person name="Heiman D."/>
            <person name="Hepburn T."/>
            <person name="Howarth C."/>
            <person name="Jen D."/>
            <person name="Larson L."/>
            <person name="Lewis B."/>
            <person name="Mehta T."/>
            <person name="Park D."/>
            <person name="Pearson M."/>
            <person name="Roberts A."/>
            <person name="Saif S."/>
            <person name="Shenoy N."/>
            <person name="Sisk P."/>
            <person name="Stolte C."/>
            <person name="Sykes S."/>
            <person name="Walk T."/>
            <person name="White J."/>
            <person name="Yandava C."/>
            <person name="Burger G."/>
            <person name="Gray M.W."/>
            <person name="Holland P.W.H."/>
            <person name="King N."/>
            <person name="Lang F.B.F."/>
            <person name="Roger A.J."/>
            <person name="Ruiz-Trillo I."/>
            <person name="Lander E."/>
            <person name="Nusbaum C."/>
        </authorList>
    </citation>
    <scope>NUCLEOTIDE SEQUENCE [LARGE SCALE GENOMIC DNA]</scope>
    <source>
        <strain evidence="5">ATCC 38327</strain>
    </source>
</reference>
<sequence length="102" mass="11447">MFWSRSKDSVSATTPLSASASAPNASAMPDAHPATSSAEGPAQPTQDDEEDPYDARIRRSGCQREHEVLQDCYYDKHDWRQCVKEMQAFKACWRATHPGEMQ</sequence>
<dbReference type="InterPro" id="IPR039870">
    <property type="entry name" value="Coa4-like"/>
</dbReference>
<evidence type="ECO:0000259" key="3">
    <source>
        <dbReference type="Pfam" id="PF06747"/>
    </source>
</evidence>
<protein>
    <recommendedName>
        <fullName evidence="3">CHCH domain-containing protein</fullName>
    </recommendedName>
</protein>
<feature type="compositionally biased region" description="Low complexity" evidence="2">
    <location>
        <begin position="9"/>
        <end position="27"/>
    </location>
</feature>
<dbReference type="VEuPathDB" id="FungiDB:AMAG_02025"/>
<dbReference type="GO" id="GO:0005758">
    <property type="term" value="C:mitochondrial intermembrane space"/>
    <property type="evidence" value="ECO:0007669"/>
    <property type="project" value="InterPro"/>
</dbReference>
<gene>
    <name evidence="4" type="ORF">AMAG_02025</name>
</gene>
<feature type="domain" description="CHCH" evidence="3">
    <location>
        <begin position="62"/>
        <end position="94"/>
    </location>
</feature>
<organism evidence="4 5">
    <name type="scientific">Allomyces macrogynus (strain ATCC 38327)</name>
    <name type="common">Allomyces javanicus var. macrogynus</name>
    <dbReference type="NCBI Taxonomy" id="578462"/>
    <lineage>
        <taxon>Eukaryota</taxon>
        <taxon>Fungi</taxon>
        <taxon>Fungi incertae sedis</taxon>
        <taxon>Blastocladiomycota</taxon>
        <taxon>Blastocladiomycetes</taxon>
        <taxon>Blastocladiales</taxon>
        <taxon>Blastocladiaceae</taxon>
        <taxon>Allomyces</taxon>
    </lineage>
</organism>
<keyword evidence="5" id="KW-1185">Reference proteome</keyword>
<dbReference type="Proteomes" id="UP000054350">
    <property type="component" value="Unassembled WGS sequence"/>
</dbReference>
<evidence type="ECO:0000256" key="1">
    <source>
        <dbReference type="ARBA" id="ARBA00023157"/>
    </source>
</evidence>